<accession>A0ABU9HFD5</accession>
<evidence type="ECO:0000313" key="4">
    <source>
        <dbReference type="Proteomes" id="UP001366060"/>
    </source>
</evidence>
<organism evidence="3 4">
    <name type="scientific">Psychromonas arctica</name>
    <dbReference type="NCBI Taxonomy" id="168275"/>
    <lineage>
        <taxon>Bacteria</taxon>
        <taxon>Pseudomonadati</taxon>
        <taxon>Pseudomonadota</taxon>
        <taxon>Gammaproteobacteria</taxon>
        <taxon>Alteromonadales</taxon>
        <taxon>Psychromonadaceae</taxon>
        <taxon>Psychromonas</taxon>
    </lineage>
</organism>
<dbReference type="RefSeq" id="WP_341629028.1">
    <property type="nucleotide sequence ID" value="NZ_JBAKBA010000049.1"/>
</dbReference>
<proteinExistence type="predicted"/>
<name>A0ABU9HFD5_9GAMM</name>
<feature type="domain" description="Ice-binding protein C-terminal" evidence="2">
    <location>
        <begin position="140"/>
        <end position="161"/>
    </location>
</feature>
<dbReference type="EMBL" id="JBAKBA010000049">
    <property type="protein sequence ID" value="MEL0660617.1"/>
    <property type="molecule type" value="Genomic_DNA"/>
</dbReference>
<dbReference type="NCBIfam" id="TIGR02595">
    <property type="entry name" value="PEP_CTERM"/>
    <property type="match status" value="1"/>
</dbReference>
<evidence type="ECO:0000256" key="1">
    <source>
        <dbReference type="SAM" id="SignalP"/>
    </source>
</evidence>
<comment type="caution">
    <text evidence="3">The sequence shown here is derived from an EMBL/GenBank/DDBJ whole genome shotgun (WGS) entry which is preliminary data.</text>
</comment>
<feature type="signal peptide" evidence="1">
    <location>
        <begin position="1"/>
        <end position="26"/>
    </location>
</feature>
<protein>
    <submittedName>
        <fullName evidence="3">PEP-CTERM sorting domain-containing protein</fullName>
    </submittedName>
</protein>
<evidence type="ECO:0000313" key="3">
    <source>
        <dbReference type="EMBL" id="MEL0660617.1"/>
    </source>
</evidence>
<reference evidence="3 4" key="1">
    <citation type="submission" date="2024-02" db="EMBL/GenBank/DDBJ databases">
        <title>Bacteria isolated from the canopy kelp, Nereocystis luetkeana.</title>
        <authorList>
            <person name="Pfister C.A."/>
            <person name="Younker I.T."/>
            <person name="Light S.H."/>
        </authorList>
    </citation>
    <scope>NUCLEOTIDE SEQUENCE [LARGE SCALE GENOMIC DNA]</scope>
    <source>
        <strain evidence="3 4">TI.2.07</strain>
    </source>
</reference>
<dbReference type="Proteomes" id="UP001366060">
    <property type="component" value="Unassembled WGS sequence"/>
</dbReference>
<gene>
    <name evidence="3" type="ORF">V6255_15860</name>
</gene>
<keyword evidence="4" id="KW-1185">Reference proteome</keyword>
<dbReference type="Pfam" id="PF07589">
    <property type="entry name" value="PEP-CTERM"/>
    <property type="match status" value="1"/>
</dbReference>
<feature type="chain" id="PRO_5046120474" evidence="1">
    <location>
        <begin position="27"/>
        <end position="165"/>
    </location>
</feature>
<sequence>MDIFKFSNIKKIGLVLGLLFSTSSFAGTIVDVVYQDQALSGFGNSISYQHDITDDGFTFGSATSANLAIQVNNLSFWETLLFQIDEFDFDSGAITLGSGYIGDLEVNALAALNSNGLLDVLVYSGPFTSVRVGTSTLTVQVPEPSTLLILGLAIIGLSLRRQGQL</sequence>
<keyword evidence="1" id="KW-0732">Signal</keyword>
<evidence type="ECO:0000259" key="2">
    <source>
        <dbReference type="Pfam" id="PF07589"/>
    </source>
</evidence>
<dbReference type="InterPro" id="IPR013424">
    <property type="entry name" value="Ice-binding_C"/>
</dbReference>